<keyword evidence="3" id="KW-0677">Repeat</keyword>
<dbReference type="PANTHER" id="PTHR16453">
    <property type="entry name" value="WD40 DOMAIN-CONTAINING PROTEIN MIO FAMILY MEMBER"/>
    <property type="match status" value="1"/>
</dbReference>
<gene>
    <name evidence="7" type="ORF">EJ05DRAFT_452685</name>
</gene>
<dbReference type="Pfam" id="PF17034">
    <property type="entry name" value="zinc_ribbon_16"/>
    <property type="match status" value="1"/>
</dbReference>
<dbReference type="GO" id="GO:1904263">
    <property type="term" value="P:positive regulation of TORC1 signaling"/>
    <property type="evidence" value="ECO:0007669"/>
    <property type="project" value="TreeGrafter"/>
</dbReference>
<dbReference type="Gene3D" id="3.30.40.10">
    <property type="entry name" value="Zinc/RING finger domain, C3HC4 (zinc finger)"/>
    <property type="match status" value="1"/>
</dbReference>
<name>A0A6A6W6A6_9PEZI</name>
<comment type="similarity">
    <text evidence="1">Belongs to the WD repeat mio family.</text>
</comment>
<dbReference type="PANTHER" id="PTHR16453:SF9">
    <property type="entry name" value="GATOR COMPLEX PROTEIN MIOS"/>
    <property type="match status" value="1"/>
</dbReference>
<keyword evidence="2" id="KW-0853">WD repeat</keyword>
<dbReference type="SUPFAM" id="SSF50978">
    <property type="entry name" value="WD40 repeat-like"/>
    <property type="match status" value="1"/>
</dbReference>
<accession>A0A6A6W6A6</accession>
<evidence type="ECO:0000256" key="2">
    <source>
        <dbReference type="ARBA" id="ARBA00022574"/>
    </source>
</evidence>
<dbReference type="Proteomes" id="UP000799437">
    <property type="component" value="Unassembled WGS sequence"/>
</dbReference>
<evidence type="ECO:0000259" key="6">
    <source>
        <dbReference type="Pfam" id="PF21719"/>
    </source>
</evidence>
<dbReference type="GeneID" id="54483468"/>
<dbReference type="Gene3D" id="2.130.10.10">
    <property type="entry name" value="YVTN repeat-like/Quinoprotein amine dehydrogenase"/>
    <property type="match status" value="1"/>
</dbReference>
<dbReference type="AlphaFoldDB" id="A0A6A6W6A6"/>
<organism evidence="7 8">
    <name type="scientific">Pseudovirgaria hyperparasitica</name>
    <dbReference type="NCBI Taxonomy" id="470096"/>
    <lineage>
        <taxon>Eukaryota</taxon>
        <taxon>Fungi</taxon>
        <taxon>Dikarya</taxon>
        <taxon>Ascomycota</taxon>
        <taxon>Pezizomycotina</taxon>
        <taxon>Dothideomycetes</taxon>
        <taxon>Dothideomycetes incertae sedis</taxon>
        <taxon>Acrospermales</taxon>
        <taxon>Acrospermaceae</taxon>
        <taxon>Pseudovirgaria</taxon>
    </lineage>
</organism>
<sequence>MEEAIRWSPHSTASDPRFVIISVSNNRLQYCKLDNISHDKKILYSEINTRRKLPNFTAFDWSKTQEHFVGIGAATGEAVLLDLQKGDNAFMQSFPIKRQRKCNSIAFSAKNFLATGLDNVRNDVCMNIYDLNASMPVNTEPYRKLGTSEAISSIKFFPGQPDTLLAGVRGQCIRLYDLRDSPGSSTAQFPTRQVNNISIDPLDENFFISAGPAGDATVSIWDRRYVSRSTSGTPSSEVPAGSLLELRPAIDTSTPGQSTSIWSLRHSGTKRGCFGILANTGEIKIVETAQHGIKSSNILHSGPSNDYGGTPWAANQYVRRSHVLQYSRSDVSWARQYERPAENERVYAYDFMNPGCPAEGSCLIAMTRPQGQQQREVTMLRIPDAPPHINFTATNELYRDQTLLYHPRAHRRKIADDMDEIRRIALTGKEAMTDSMVLTGSLVSTETLNPAIEMMKLDAGTSSSSQSLHEDLLTIANSALEPEDLFTTLDVQRRRCMEGYLFDCKKNKLIVKDDPWLGDMWDLIARLDDLKADDGMVAHDLDMSYAGVHTVWRNTLKMRRVDNRLISGDAATDAAVSRTVSRIVKNKELPPLLNAVPTKFTEQRQLCLAICGWALPRSTLHTHSLALIEHGYAYKAIVLAYFKGHTDLAIDLLRTATRAGHIQNIGLAAIIAGAVISDDRESTFSWMLEESSDPYLTALLTYFINHSWARVVEMPQLALADRVGIALTYLDDYAVGTFIERHTFSVISAGSIEGLVLTGLDYPAIDLFEKYIARFGDLQTAVLALGRSQPLYSVPNDVRWQAWYDAYLAQMHVWHAFVQRAKFVAQHSVRAVSRRGKSEVKIPGPQVTIRCNNCQLNLARHVAKPLAMSKIGPPAAPGSKSAVEQKAPPKTPASAAGTVCPRCGAPMPRCGICMMWLGSPDPAKLGGAAALSEEDMLARQMTLCLGCGHGFHGNHAQEWFRRHQMCPVPDCQCMCGIGVSAR</sequence>
<dbReference type="RefSeq" id="XP_033600526.1">
    <property type="nucleotide sequence ID" value="XM_033742414.1"/>
</dbReference>
<feature type="domain" description="GATOR2 complex protein MIO zinc-ribbon like" evidence="5">
    <location>
        <begin position="880"/>
        <end position="975"/>
    </location>
</feature>
<dbReference type="InterPro" id="IPR049092">
    <property type="entry name" value="MIOS_a-sol"/>
</dbReference>
<dbReference type="InterPro" id="IPR031488">
    <property type="entry name" value="Zn_ribbon_mio"/>
</dbReference>
<dbReference type="GO" id="GO:0005737">
    <property type="term" value="C:cytoplasm"/>
    <property type="evidence" value="ECO:0007669"/>
    <property type="project" value="TreeGrafter"/>
</dbReference>
<dbReference type="EMBL" id="ML996572">
    <property type="protein sequence ID" value="KAF2758075.1"/>
    <property type="molecule type" value="Genomic_DNA"/>
</dbReference>
<evidence type="ECO:0000256" key="1">
    <source>
        <dbReference type="ARBA" id="ARBA00009713"/>
    </source>
</evidence>
<evidence type="ECO:0000259" key="5">
    <source>
        <dbReference type="Pfam" id="PF17034"/>
    </source>
</evidence>
<evidence type="ECO:0000256" key="3">
    <source>
        <dbReference type="ARBA" id="ARBA00022737"/>
    </source>
</evidence>
<feature type="region of interest" description="Disordered" evidence="4">
    <location>
        <begin position="873"/>
        <end position="896"/>
    </location>
</feature>
<dbReference type="InterPro" id="IPR037593">
    <property type="entry name" value="MIOS/Sea4"/>
</dbReference>
<dbReference type="InterPro" id="IPR013083">
    <property type="entry name" value="Znf_RING/FYVE/PHD"/>
</dbReference>
<dbReference type="CDD" id="cd16691">
    <property type="entry name" value="mRING-H2-C3H3C2_Mio"/>
    <property type="match status" value="1"/>
</dbReference>
<proteinExistence type="inferred from homology"/>
<feature type="domain" description="MIOS-like alpha-solenoid" evidence="6">
    <location>
        <begin position="493"/>
        <end position="729"/>
    </location>
</feature>
<keyword evidence="8" id="KW-1185">Reference proteome</keyword>
<protein>
    <submittedName>
        <fullName evidence="7">Uncharacterized protein</fullName>
    </submittedName>
</protein>
<reference evidence="7" key="1">
    <citation type="journal article" date="2020" name="Stud. Mycol.">
        <title>101 Dothideomycetes genomes: a test case for predicting lifestyles and emergence of pathogens.</title>
        <authorList>
            <person name="Haridas S."/>
            <person name="Albert R."/>
            <person name="Binder M."/>
            <person name="Bloem J."/>
            <person name="Labutti K."/>
            <person name="Salamov A."/>
            <person name="Andreopoulos B."/>
            <person name="Baker S."/>
            <person name="Barry K."/>
            <person name="Bills G."/>
            <person name="Bluhm B."/>
            <person name="Cannon C."/>
            <person name="Castanera R."/>
            <person name="Culley D."/>
            <person name="Daum C."/>
            <person name="Ezra D."/>
            <person name="Gonzalez J."/>
            <person name="Henrissat B."/>
            <person name="Kuo A."/>
            <person name="Liang C."/>
            <person name="Lipzen A."/>
            <person name="Lutzoni F."/>
            <person name="Magnuson J."/>
            <person name="Mondo S."/>
            <person name="Nolan M."/>
            <person name="Ohm R."/>
            <person name="Pangilinan J."/>
            <person name="Park H.-J."/>
            <person name="Ramirez L."/>
            <person name="Alfaro M."/>
            <person name="Sun H."/>
            <person name="Tritt A."/>
            <person name="Yoshinaga Y."/>
            <person name="Zwiers L.-H."/>
            <person name="Turgeon B."/>
            <person name="Goodwin S."/>
            <person name="Spatafora J."/>
            <person name="Crous P."/>
            <person name="Grigoriev I."/>
        </authorList>
    </citation>
    <scope>NUCLEOTIDE SEQUENCE</scope>
    <source>
        <strain evidence="7">CBS 121739</strain>
    </source>
</reference>
<evidence type="ECO:0000256" key="4">
    <source>
        <dbReference type="SAM" id="MobiDB-lite"/>
    </source>
</evidence>
<dbReference type="OrthoDB" id="341486at2759"/>
<dbReference type="Pfam" id="PF21719">
    <property type="entry name" value="MIOS_a-sol"/>
    <property type="match status" value="1"/>
</dbReference>
<evidence type="ECO:0000313" key="7">
    <source>
        <dbReference type="EMBL" id="KAF2758075.1"/>
    </source>
</evidence>
<dbReference type="InterPro" id="IPR015943">
    <property type="entry name" value="WD40/YVTN_repeat-like_dom_sf"/>
</dbReference>
<dbReference type="InterPro" id="IPR036322">
    <property type="entry name" value="WD40_repeat_dom_sf"/>
</dbReference>
<evidence type="ECO:0000313" key="8">
    <source>
        <dbReference type="Proteomes" id="UP000799437"/>
    </source>
</evidence>